<reference evidence="2" key="1">
    <citation type="submission" date="2016-12" db="EMBL/GenBank/DDBJ databases">
        <authorList>
            <person name="Brunel B."/>
        </authorList>
    </citation>
    <scope>NUCLEOTIDE SEQUENCE [LARGE SCALE GENOMIC DNA]</scope>
</reference>
<keyword evidence="2" id="KW-1185">Reference proteome</keyword>
<name>A0A2P9AFD5_9HYPH</name>
<accession>A0A2P9AFD5</accession>
<dbReference type="Proteomes" id="UP000245698">
    <property type="component" value="Unassembled WGS sequence"/>
</dbReference>
<dbReference type="EMBL" id="FUIG01000013">
    <property type="protein sequence ID" value="SJM29841.1"/>
    <property type="molecule type" value="Genomic_DNA"/>
</dbReference>
<proteinExistence type="predicted"/>
<evidence type="ECO:0000313" key="1">
    <source>
        <dbReference type="EMBL" id="SJM29841.1"/>
    </source>
</evidence>
<sequence>MMAPASHYHMFACSQINALRQVRVEMLRLVIALAEARGSVDRTDQNVAVFKYRDPAPGICGRLPF</sequence>
<dbReference type="AlphaFoldDB" id="A0A2P9AFD5"/>
<evidence type="ECO:0008006" key="3">
    <source>
        <dbReference type="Google" id="ProtNLM"/>
    </source>
</evidence>
<organism evidence="1 2">
    <name type="scientific">Mesorhizobium delmotii</name>
    <dbReference type="NCBI Taxonomy" id="1631247"/>
    <lineage>
        <taxon>Bacteria</taxon>
        <taxon>Pseudomonadati</taxon>
        <taxon>Pseudomonadota</taxon>
        <taxon>Alphaproteobacteria</taxon>
        <taxon>Hyphomicrobiales</taxon>
        <taxon>Phyllobacteriaceae</taxon>
        <taxon>Mesorhizobium</taxon>
    </lineage>
</organism>
<evidence type="ECO:0000313" key="2">
    <source>
        <dbReference type="Proteomes" id="UP000245698"/>
    </source>
</evidence>
<gene>
    <name evidence="1" type="ORF">BQ8482_111771</name>
</gene>
<protein>
    <recommendedName>
        <fullName evidence="3">Transposase</fullName>
    </recommendedName>
</protein>